<evidence type="ECO:0000256" key="4">
    <source>
        <dbReference type="ARBA" id="ARBA00022603"/>
    </source>
</evidence>
<keyword evidence="3" id="KW-0698">rRNA processing</keyword>
<dbReference type="GO" id="GO:0070037">
    <property type="term" value="F:rRNA (pseudouridine) methyltransferase activity"/>
    <property type="evidence" value="ECO:0007669"/>
    <property type="project" value="InterPro"/>
</dbReference>
<evidence type="ECO:0000256" key="9">
    <source>
        <dbReference type="SAM" id="MobiDB-lite"/>
    </source>
</evidence>
<dbReference type="GO" id="GO:0070475">
    <property type="term" value="P:rRNA base methylation"/>
    <property type="evidence" value="ECO:0007669"/>
    <property type="project" value="InterPro"/>
</dbReference>
<dbReference type="PANTHER" id="PTHR12636">
    <property type="entry name" value="NEP1/MRA1"/>
    <property type="match status" value="1"/>
</dbReference>
<gene>
    <name evidence="10" type="primary">MRA1</name>
    <name evidence="10" type="ORF">BGZ65_000707</name>
</gene>
<organism evidence="10 11">
    <name type="scientific">Modicella reniformis</name>
    <dbReference type="NCBI Taxonomy" id="1440133"/>
    <lineage>
        <taxon>Eukaryota</taxon>
        <taxon>Fungi</taxon>
        <taxon>Fungi incertae sedis</taxon>
        <taxon>Mucoromycota</taxon>
        <taxon>Mortierellomycotina</taxon>
        <taxon>Mortierellomycetes</taxon>
        <taxon>Mortierellales</taxon>
        <taxon>Mortierellaceae</taxon>
        <taxon>Modicella</taxon>
    </lineage>
</organism>
<feature type="compositionally biased region" description="Polar residues" evidence="9">
    <location>
        <begin position="1"/>
        <end position="11"/>
    </location>
</feature>
<evidence type="ECO:0000256" key="3">
    <source>
        <dbReference type="ARBA" id="ARBA00022552"/>
    </source>
</evidence>
<evidence type="ECO:0000313" key="10">
    <source>
        <dbReference type="EMBL" id="KAF9965588.1"/>
    </source>
</evidence>
<proteinExistence type="inferred from homology"/>
<keyword evidence="11" id="KW-1185">Reference proteome</keyword>
<evidence type="ECO:0000256" key="7">
    <source>
        <dbReference type="ARBA" id="ARBA00022730"/>
    </source>
</evidence>
<feature type="non-terminal residue" evidence="10">
    <location>
        <position position="82"/>
    </location>
</feature>
<keyword evidence="7" id="KW-0699">rRNA-binding</keyword>
<dbReference type="EMBL" id="JAAAHW010005918">
    <property type="protein sequence ID" value="KAF9965588.1"/>
    <property type="molecule type" value="Genomic_DNA"/>
</dbReference>
<dbReference type="OrthoDB" id="269804at2759"/>
<accession>A0A9P6JAH2</accession>
<evidence type="ECO:0000256" key="1">
    <source>
        <dbReference type="ARBA" id="ARBA00008115"/>
    </source>
</evidence>
<dbReference type="SUPFAM" id="SSF75217">
    <property type="entry name" value="alpha/beta knot"/>
    <property type="match status" value="1"/>
</dbReference>
<evidence type="ECO:0000256" key="6">
    <source>
        <dbReference type="ARBA" id="ARBA00022691"/>
    </source>
</evidence>
<evidence type="ECO:0000313" key="11">
    <source>
        <dbReference type="Proteomes" id="UP000749646"/>
    </source>
</evidence>
<keyword evidence="5" id="KW-0808">Transferase</keyword>
<dbReference type="AlphaFoldDB" id="A0A9P6JAH2"/>
<dbReference type="Gene3D" id="3.40.1280.10">
    <property type="match status" value="1"/>
</dbReference>
<dbReference type="GO" id="GO:0032040">
    <property type="term" value="C:small-subunit processome"/>
    <property type="evidence" value="ECO:0007669"/>
    <property type="project" value="TreeGrafter"/>
</dbReference>
<evidence type="ECO:0000256" key="5">
    <source>
        <dbReference type="ARBA" id="ARBA00022679"/>
    </source>
</evidence>
<evidence type="ECO:0000256" key="8">
    <source>
        <dbReference type="ARBA" id="ARBA00022884"/>
    </source>
</evidence>
<evidence type="ECO:0000256" key="2">
    <source>
        <dbReference type="ARBA" id="ARBA00022517"/>
    </source>
</evidence>
<keyword evidence="4 10" id="KW-0489">Methyltransferase</keyword>
<keyword evidence="2" id="KW-0690">Ribosome biogenesis</keyword>
<dbReference type="InterPro" id="IPR029028">
    <property type="entry name" value="Alpha/beta_knot_MTases"/>
</dbReference>
<dbReference type="InterPro" id="IPR005304">
    <property type="entry name" value="Rbsml_bgen_MeTrfase_EMG1/NEP1"/>
</dbReference>
<keyword evidence="8" id="KW-0694">RNA-binding</keyword>
<keyword evidence="6" id="KW-0949">S-adenosyl-L-methionine</keyword>
<reference evidence="10" key="1">
    <citation type="journal article" date="2020" name="Fungal Divers.">
        <title>Resolving the Mortierellaceae phylogeny through synthesis of multi-gene phylogenetics and phylogenomics.</title>
        <authorList>
            <person name="Vandepol N."/>
            <person name="Liber J."/>
            <person name="Desiro A."/>
            <person name="Na H."/>
            <person name="Kennedy M."/>
            <person name="Barry K."/>
            <person name="Grigoriev I.V."/>
            <person name="Miller A.N."/>
            <person name="O'Donnell K."/>
            <person name="Stajich J.E."/>
            <person name="Bonito G."/>
        </authorList>
    </citation>
    <scope>NUCLEOTIDE SEQUENCE</scope>
    <source>
        <strain evidence="10">MES-2147</strain>
    </source>
</reference>
<dbReference type="PANTHER" id="PTHR12636:SF5">
    <property type="entry name" value="RIBOSOMAL RNA SMALL SUBUNIT METHYLTRANSFERASE NEP1"/>
    <property type="match status" value="1"/>
</dbReference>
<comment type="caution">
    <text evidence="10">The sequence shown here is derived from an EMBL/GenBank/DDBJ whole genome shotgun (WGS) entry which is preliminary data.</text>
</comment>
<dbReference type="Pfam" id="PF03587">
    <property type="entry name" value="EMG1"/>
    <property type="match status" value="1"/>
</dbReference>
<comment type="similarity">
    <text evidence="1">Belongs to the class IV-like SAM-binding methyltransferase superfamily. RNA methyltransferase NEP1 family.</text>
</comment>
<dbReference type="InterPro" id="IPR029026">
    <property type="entry name" value="tRNA_m1G_MTases_N"/>
</dbReference>
<dbReference type="Proteomes" id="UP000749646">
    <property type="component" value="Unassembled WGS sequence"/>
</dbReference>
<feature type="region of interest" description="Disordered" evidence="9">
    <location>
        <begin position="1"/>
        <end position="23"/>
    </location>
</feature>
<dbReference type="GO" id="GO:0019843">
    <property type="term" value="F:rRNA binding"/>
    <property type="evidence" value="ECO:0007669"/>
    <property type="project" value="UniProtKB-KW"/>
</dbReference>
<feature type="non-terminal residue" evidence="10">
    <location>
        <position position="1"/>
    </location>
</feature>
<sequence>IMDAPSTNVSLVPQAPKVPKTAAEKDKTRRVIVVLESACLETYKVGRDRDARYQLLNCDDHQAILKRMGREVTDARPDITHQ</sequence>
<name>A0A9P6JAH2_9FUNG</name>
<protein>
    <submittedName>
        <fullName evidence="10">Ribosomal RNA small subunit methyltransferase mra1</fullName>
    </submittedName>
</protein>